<dbReference type="PANTHER" id="PTHR32322">
    <property type="entry name" value="INNER MEMBRANE TRANSPORTER"/>
    <property type="match status" value="1"/>
</dbReference>
<evidence type="ECO:0000256" key="1">
    <source>
        <dbReference type="ARBA" id="ARBA00004141"/>
    </source>
</evidence>
<evidence type="ECO:0000313" key="7">
    <source>
        <dbReference type="EMBL" id="OLQ87975.1"/>
    </source>
</evidence>
<dbReference type="Pfam" id="PF00892">
    <property type="entry name" value="EamA"/>
    <property type="match status" value="2"/>
</dbReference>
<evidence type="ECO:0000256" key="4">
    <source>
        <dbReference type="ARBA" id="ARBA00023136"/>
    </source>
</evidence>
<feature type="transmembrane region" description="Helical" evidence="5">
    <location>
        <begin position="234"/>
        <end position="253"/>
    </location>
</feature>
<name>A0A1Q9HE07_9VIBR</name>
<evidence type="ECO:0000256" key="3">
    <source>
        <dbReference type="ARBA" id="ARBA00022989"/>
    </source>
</evidence>
<feature type="domain" description="EamA" evidence="6">
    <location>
        <begin position="148"/>
        <end position="276"/>
    </location>
</feature>
<accession>A0A1Q9HE07</accession>
<dbReference type="EMBL" id="MJMJ01000023">
    <property type="protein sequence ID" value="OLQ87975.1"/>
    <property type="molecule type" value="Genomic_DNA"/>
</dbReference>
<dbReference type="RefSeq" id="WP_075709147.1">
    <property type="nucleotide sequence ID" value="NZ_MJMJ01000023.1"/>
</dbReference>
<feature type="transmembrane region" description="Helical" evidence="5">
    <location>
        <begin position="259"/>
        <end position="277"/>
    </location>
</feature>
<gene>
    <name evidence="7" type="ORF">BIY22_07295</name>
</gene>
<dbReference type="SUPFAM" id="SSF103481">
    <property type="entry name" value="Multidrug resistance efflux transporter EmrE"/>
    <property type="match status" value="2"/>
</dbReference>
<feature type="transmembrane region" description="Helical" evidence="5">
    <location>
        <begin position="68"/>
        <end position="88"/>
    </location>
</feature>
<organism evidence="7 8">
    <name type="scientific">Vibrio panuliri</name>
    <dbReference type="NCBI Taxonomy" id="1381081"/>
    <lineage>
        <taxon>Bacteria</taxon>
        <taxon>Pseudomonadati</taxon>
        <taxon>Pseudomonadota</taxon>
        <taxon>Gammaproteobacteria</taxon>
        <taxon>Vibrionales</taxon>
        <taxon>Vibrionaceae</taxon>
        <taxon>Vibrio</taxon>
    </lineage>
</organism>
<keyword evidence="3 5" id="KW-1133">Transmembrane helix</keyword>
<evidence type="ECO:0000313" key="8">
    <source>
        <dbReference type="Proteomes" id="UP000186313"/>
    </source>
</evidence>
<dbReference type="InterPro" id="IPR000620">
    <property type="entry name" value="EamA_dom"/>
</dbReference>
<proteinExistence type="predicted"/>
<dbReference type="GO" id="GO:0016020">
    <property type="term" value="C:membrane"/>
    <property type="evidence" value="ECO:0007669"/>
    <property type="project" value="UniProtKB-SubCell"/>
</dbReference>
<keyword evidence="2 5" id="KW-0812">Transmembrane</keyword>
<feature type="transmembrane region" description="Helical" evidence="5">
    <location>
        <begin position="172"/>
        <end position="191"/>
    </location>
</feature>
<reference evidence="7 8" key="1">
    <citation type="submission" date="2016-09" db="EMBL/GenBank/DDBJ databases">
        <title>Genomic Taxonomy of the Vibrionaceae.</title>
        <authorList>
            <person name="Gonzalez-Castillo A."/>
            <person name="Gomez-Gil B."/>
            <person name="Enciso-Ibarra K."/>
        </authorList>
    </citation>
    <scope>NUCLEOTIDE SEQUENCE [LARGE SCALE GENOMIC DNA]</scope>
    <source>
        <strain evidence="7 8">CAIM 703</strain>
    </source>
</reference>
<dbReference type="AlphaFoldDB" id="A0A1Q9HE07"/>
<feature type="transmembrane region" description="Helical" evidence="5">
    <location>
        <begin position="203"/>
        <end position="222"/>
    </location>
</feature>
<feature type="transmembrane region" description="Helical" evidence="5">
    <location>
        <begin position="146"/>
        <end position="165"/>
    </location>
</feature>
<sequence length="282" mass="30156">MSHLPTIALTMLAFAANSILCRLALAEGLIDPASFTLLRLWSGAITLALIMVWKNHWQFGSESVSLRFSLYAGLSLFIYAALFSFAYLELTAGSGALLLFGAVQLSLLLLHWYQGHSFNRFEVLGMVISLAGFVCLMLPSASQPDLLSALMMVGAGIAWAIFTALGKQAPTATIGTTWGFIAAAFIGLRLLPLTEFTTSNFTGIILAVLSGAVTSALGYLLWYHVMSKISLLQAAVSQLSVPAIALAVGSLLLNESLTFRDGLISSIILGGIAMVFVKRTYH</sequence>
<comment type="subcellular location">
    <subcellularLocation>
        <location evidence="1">Membrane</location>
        <topology evidence="1">Multi-pass membrane protein</topology>
    </subcellularLocation>
</comment>
<dbReference type="OrthoDB" id="321830at2"/>
<dbReference type="InterPro" id="IPR050638">
    <property type="entry name" value="AA-Vitamin_Transporters"/>
</dbReference>
<protein>
    <submittedName>
        <fullName evidence="7">Multidrug transporter</fullName>
    </submittedName>
</protein>
<feature type="domain" description="EamA" evidence="6">
    <location>
        <begin position="7"/>
        <end position="137"/>
    </location>
</feature>
<dbReference type="Proteomes" id="UP000186313">
    <property type="component" value="Unassembled WGS sequence"/>
</dbReference>
<feature type="transmembrane region" description="Helical" evidence="5">
    <location>
        <begin position="121"/>
        <end position="140"/>
    </location>
</feature>
<evidence type="ECO:0000256" key="2">
    <source>
        <dbReference type="ARBA" id="ARBA00022692"/>
    </source>
</evidence>
<dbReference type="STRING" id="1381081.BIY22_07295"/>
<feature type="transmembrane region" description="Helical" evidence="5">
    <location>
        <begin position="36"/>
        <end position="56"/>
    </location>
</feature>
<dbReference type="PANTHER" id="PTHR32322:SF9">
    <property type="entry name" value="AMINO-ACID METABOLITE EFFLUX PUMP-RELATED"/>
    <property type="match status" value="1"/>
</dbReference>
<dbReference type="InterPro" id="IPR037185">
    <property type="entry name" value="EmrE-like"/>
</dbReference>
<keyword evidence="4 5" id="KW-0472">Membrane</keyword>
<feature type="transmembrane region" description="Helical" evidence="5">
    <location>
        <begin position="94"/>
        <end position="114"/>
    </location>
</feature>
<evidence type="ECO:0000259" key="6">
    <source>
        <dbReference type="Pfam" id="PF00892"/>
    </source>
</evidence>
<evidence type="ECO:0000256" key="5">
    <source>
        <dbReference type="SAM" id="Phobius"/>
    </source>
</evidence>
<comment type="caution">
    <text evidence="7">The sequence shown here is derived from an EMBL/GenBank/DDBJ whole genome shotgun (WGS) entry which is preliminary data.</text>
</comment>